<dbReference type="PANTHER" id="PTHR38042">
    <property type="entry name" value="UROPORPHYRINOGEN-III SYNTHASE, CHLOROPLASTIC"/>
    <property type="match status" value="1"/>
</dbReference>
<dbReference type="UniPathway" id="UPA00251">
    <property type="reaction ID" value="UER00320"/>
</dbReference>
<evidence type="ECO:0000256" key="9">
    <source>
        <dbReference type="RuleBase" id="RU366031"/>
    </source>
</evidence>
<dbReference type="OrthoDB" id="9815856at2"/>
<protein>
    <recommendedName>
        <fullName evidence="7 9">Uroporphyrinogen-III synthase</fullName>
        <ecNumber evidence="3 9">4.2.1.75</ecNumber>
    </recommendedName>
</protein>
<evidence type="ECO:0000256" key="4">
    <source>
        <dbReference type="ARBA" id="ARBA00023239"/>
    </source>
</evidence>
<evidence type="ECO:0000256" key="5">
    <source>
        <dbReference type="ARBA" id="ARBA00023244"/>
    </source>
</evidence>
<dbReference type="GO" id="GO:0006780">
    <property type="term" value="P:uroporphyrinogen III biosynthetic process"/>
    <property type="evidence" value="ECO:0007669"/>
    <property type="project" value="UniProtKB-UniRule"/>
</dbReference>
<evidence type="ECO:0000259" key="10">
    <source>
        <dbReference type="Pfam" id="PF02602"/>
    </source>
</evidence>
<dbReference type="Pfam" id="PF02602">
    <property type="entry name" value="HEM4"/>
    <property type="match status" value="1"/>
</dbReference>
<dbReference type="RefSeq" id="WP_035509450.1">
    <property type="nucleotide sequence ID" value="NZ_CCDH010000001.1"/>
</dbReference>
<comment type="catalytic activity">
    <reaction evidence="8 9">
        <text>hydroxymethylbilane = uroporphyrinogen III + H2O</text>
        <dbReference type="Rhea" id="RHEA:18965"/>
        <dbReference type="ChEBI" id="CHEBI:15377"/>
        <dbReference type="ChEBI" id="CHEBI:57308"/>
        <dbReference type="ChEBI" id="CHEBI:57845"/>
        <dbReference type="EC" id="4.2.1.75"/>
    </reaction>
</comment>
<sequence length="257" mass="29588">MIALQGKRILVTRSKSQANPLIKKIEEEGGVPYHTPLLNFQLNASESHEGILNRLHDYSWVFLTSANGVKFFFKLLKRKNVSLPKGLKFAIVGSKTERALKRFGYQADFIPSRYRASTMGEEFFDIHPDPGMILYIRGNRSRDVLPDIFKDKGVFFQSMTVYDTLLVKETKDDIIQWVEEHSLDALTFTSPSIVHAYMIIVKDIKEKGLDIPCFCIGPTTAKTAKEHGFRHIHVPDQYTMNHMFNQMIHYFSNEGKR</sequence>
<comment type="pathway">
    <text evidence="1 9">Porphyrin-containing compound metabolism; protoporphyrin-IX biosynthesis; coproporphyrinogen-III from 5-aminolevulinate: step 3/4.</text>
</comment>
<evidence type="ECO:0000256" key="2">
    <source>
        <dbReference type="ARBA" id="ARBA00008133"/>
    </source>
</evidence>
<keyword evidence="5 9" id="KW-0627">Porphyrin biosynthesis</keyword>
<evidence type="ECO:0000256" key="6">
    <source>
        <dbReference type="ARBA" id="ARBA00037589"/>
    </source>
</evidence>
<feature type="domain" description="Tetrapyrrole biosynthesis uroporphyrinogen III synthase" evidence="10">
    <location>
        <begin position="21"/>
        <end position="244"/>
    </location>
</feature>
<reference evidence="12" key="1">
    <citation type="submission" date="2014-03" db="EMBL/GenBank/DDBJ databases">
        <authorList>
            <person name="Urmite Genomes U."/>
        </authorList>
    </citation>
    <scope>NUCLEOTIDE SEQUENCE [LARGE SCALE GENOMIC DNA]</scope>
    <source>
        <strain evidence="12">HD-03</strain>
    </source>
</reference>
<dbReference type="EC" id="4.2.1.75" evidence="3 9"/>
<evidence type="ECO:0000256" key="7">
    <source>
        <dbReference type="ARBA" id="ARBA00040167"/>
    </source>
</evidence>
<dbReference type="GO" id="GO:0004852">
    <property type="term" value="F:uroporphyrinogen-III synthase activity"/>
    <property type="evidence" value="ECO:0007669"/>
    <property type="project" value="UniProtKB-UniRule"/>
</dbReference>
<dbReference type="AlphaFoldDB" id="A0A024P7A3"/>
<comment type="similarity">
    <text evidence="2 9">Belongs to the uroporphyrinogen-III synthase family.</text>
</comment>
<dbReference type="Gene3D" id="3.40.50.10090">
    <property type="match status" value="2"/>
</dbReference>
<gene>
    <name evidence="11" type="ORF">BN983_02829</name>
</gene>
<evidence type="ECO:0000313" key="11">
    <source>
        <dbReference type="EMBL" id="CDQ24541.1"/>
    </source>
</evidence>
<evidence type="ECO:0000256" key="1">
    <source>
        <dbReference type="ARBA" id="ARBA00004772"/>
    </source>
</evidence>
<evidence type="ECO:0000256" key="3">
    <source>
        <dbReference type="ARBA" id="ARBA00013109"/>
    </source>
</evidence>
<evidence type="ECO:0000313" key="12">
    <source>
        <dbReference type="Proteomes" id="UP000028868"/>
    </source>
</evidence>
<dbReference type="PANTHER" id="PTHR38042:SF1">
    <property type="entry name" value="UROPORPHYRINOGEN-III SYNTHASE, CHLOROPLASTIC"/>
    <property type="match status" value="1"/>
</dbReference>
<dbReference type="CDD" id="cd06578">
    <property type="entry name" value="HemD"/>
    <property type="match status" value="1"/>
</dbReference>
<organism evidence="11 12">
    <name type="scientific">Halobacillus karajensis</name>
    <dbReference type="NCBI Taxonomy" id="195088"/>
    <lineage>
        <taxon>Bacteria</taxon>
        <taxon>Bacillati</taxon>
        <taxon>Bacillota</taxon>
        <taxon>Bacilli</taxon>
        <taxon>Bacillales</taxon>
        <taxon>Bacillaceae</taxon>
        <taxon>Halobacillus</taxon>
    </lineage>
</organism>
<comment type="function">
    <text evidence="6 9">Catalyzes cyclization of the linear tetrapyrrole, hydroxymethylbilane, to the macrocyclic uroporphyrinogen III.</text>
</comment>
<accession>A0A024P7A3</accession>
<evidence type="ECO:0000256" key="8">
    <source>
        <dbReference type="ARBA" id="ARBA00048617"/>
    </source>
</evidence>
<dbReference type="InterPro" id="IPR036108">
    <property type="entry name" value="4pyrrol_syn_uPrphyn_synt_sf"/>
</dbReference>
<proteinExistence type="inferred from homology"/>
<keyword evidence="4 9" id="KW-0456">Lyase</keyword>
<name>A0A024P7A3_9BACI</name>
<keyword evidence="12" id="KW-1185">Reference proteome</keyword>
<dbReference type="InterPro" id="IPR039793">
    <property type="entry name" value="UROS/Hem4"/>
</dbReference>
<comment type="caution">
    <text evidence="11">The sequence shown here is derived from an EMBL/GenBank/DDBJ whole genome shotgun (WGS) entry which is preliminary data.</text>
</comment>
<dbReference type="EMBL" id="CCDI010000003">
    <property type="protein sequence ID" value="CDQ24541.1"/>
    <property type="molecule type" value="Genomic_DNA"/>
</dbReference>
<dbReference type="InterPro" id="IPR003754">
    <property type="entry name" value="4pyrrol_synth_uPrphyn_synth"/>
</dbReference>
<reference evidence="11 12" key="2">
    <citation type="submission" date="2014-05" db="EMBL/GenBank/DDBJ databases">
        <title>Draft genome sequence of Halobacillus karajensis HK-03.</title>
        <authorList>
            <person name="Khelaifia S."/>
            <person name="Croce O."/>
            <person name="Lagier J.C."/>
            <person name="Raoult D."/>
        </authorList>
    </citation>
    <scope>NUCLEOTIDE SEQUENCE [LARGE SCALE GENOMIC DNA]</scope>
    <source>
        <strain evidence="11 12">HD-03</strain>
    </source>
</reference>
<dbReference type="GO" id="GO:0006782">
    <property type="term" value="P:protoporphyrinogen IX biosynthetic process"/>
    <property type="evidence" value="ECO:0007669"/>
    <property type="project" value="UniProtKB-UniRule"/>
</dbReference>
<dbReference type="SUPFAM" id="SSF69618">
    <property type="entry name" value="HemD-like"/>
    <property type="match status" value="1"/>
</dbReference>
<dbReference type="Proteomes" id="UP000028868">
    <property type="component" value="Unassembled WGS sequence"/>
</dbReference>